<gene>
    <name evidence="5" type="ORF">DES36_11418</name>
</gene>
<name>A0A366I2B8_9FIRM</name>
<dbReference type="InterPro" id="IPR036724">
    <property type="entry name" value="Cobalamin-bd_sf"/>
</dbReference>
<keyword evidence="6" id="KW-1185">Reference proteome</keyword>
<dbReference type="GO" id="GO:0031419">
    <property type="term" value="F:cobalamin binding"/>
    <property type="evidence" value="ECO:0007669"/>
    <property type="project" value="InterPro"/>
</dbReference>
<dbReference type="AlphaFoldDB" id="A0A366I2B8"/>
<dbReference type="EMBL" id="QNRX01000014">
    <property type="protein sequence ID" value="RBP61336.1"/>
    <property type="molecule type" value="Genomic_DNA"/>
</dbReference>
<dbReference type="RefSeq" id="WP_113921165.1">
    <property type="nucleotide sequence ID" value="NZ_QNRX01000014.1"/>
</dbReference>
<evidence type="ECO:0000259" key="4">
    <source>
        <dbReference type="PROSITE" id="PS51337"/>
    </source>
</evidence>
<dbReference type="SUPFAM" id="SSF47644">
    <property type="entry name" value="Methionine synthase domain"/>
    <property type="match status" value="1"/>
</dbReference>
<dbReference type="GO" id="GO:0005829">
    <property type="term" value="C:cytosol"/>
    <property type="evidence" value="ECO:0007669"/>
    <property type="project" value="TreeGrafter"/>
</dbReference>
<keyword evidence="2" id="KW-0170">Cobalt</keyword>
<dbReference type="PROSITE" id="PS51337">
    <property type="entry name" value="B12_BINDING_NTER"/>
    <property type="match status" value="1"/>
</dbReference>
<dbReference type="Pfam" id="PF02607">
    <property type="entry name" value="B12-binding_2"/>
    <property type="match status" value="1"/>
</dbReference>
<evidence type="ECO:0000256" key="1">
    <source>
        <dbReference type="ARBA" id="ARBA00022723"/>
    </source>
</evidence>
<dbReference type="GO" id="GO:0046872">
    <property type="term" value="F:metal ion binding"/>
    <property type="evidence" value="ECO:0007669"/>
    <property type="project" value="UniProtKB-KW"/>
</dbReference>
<dbReference type="GO" id="GO:0050667">
    <property type="term" value="P:homocysteine metabolic process"/>
    <property type="evidence" value="ECO:0007669"/>
    <property type="project" value="TreeGrafter"/>
</dbReference>
<dbReference type="Pfam" id="PF02310">
    <property type="entry name" value="B12-binding"/>
    <property type="match status" value="1"/>
</dbReference>
<dbReference type="Gene3D" id="3.40.50.280">
    <property type="entry name" value="Cobalamin-binding domain"/>
    <property type="match status" value="1"/>
</dbReference>
<dbReference type="PANTHER" id="PTHR45833">
    <property type="entry name" value="METHIONINE SYNTHASE"/>
    <property type="match status" value="1"/>
</dbReference>
<comment type="caution">
    <text evidence="5">The sequence shown here is derived from an EMBL/GenBank/DDBJ whole genome shotgun (WGS) entry which is preliminary data.</text>
</comment>
<dbReference type="OrthoDB" id="9803687at2"/>
<evidence type="ECO:0000313" key="5">
    <source>
        <dbReference type="EMBL" id="RBP61336.1"/>
    </source>
</evidence>
<feature type="domain" description="B12-binding" evidence="3">
    <location>
        <begin position="84"/>
        <end position="207"/>
    </location>
</feature>
<dbReference type="PANTHER" id="PTHR45833:SF1">
    <property type="entry name" value="METHIONINE SYNTHASE"/>
    <property type="match status" value="1"/>
</dbReference>
<sequence>MTHLNEIRNYIEEGKVKWISDSVQSALDDGHNPESILKAMIESMKIVGKSFSEGKLFLPEIQNSSRAMRKGVELLRPFLWKNSPGACVIGSVEGDLHDVGKNMVLIMLESLGLEMIDLGVNVPKEQFIKTIHENEHVVLVAASAFLPNNMPALKSTIQEIKATYSHIPIMVGGSFVTEELAKEIEADGFACDAVSSATVANKLISKE</sequence>
<dbReference type="PROSITE" id="PS51332">
    <property type="entry name" value="B12_BINDING"/>
    <property type="match status" value="1"/>
</dbReference>
<dbReference type="InterPro" id="IPR006158">
    <property type="entry name" value="Cobalamin-bd"/>
</dbReference>
<dbReference type="GO" id="GO:0008705">
    <property type="term" value="F:methionine synthase activity"/>
    <property type="evidence" value="ECO:0007669"/>
    <property type="project" value="TreeGrafter"/>
</dbReference>
<proteinExistence type="predicted"/>
<protein>
    <submittedName>
        <fullName evidence="5">Methanogenic corrinoid protein MtbC1</fullName>
    </submittedName>
</protein>
<organism evidence="5 6">
    <name type="scientific">Alkalibaculum bacchi</name>
    <dbReference type="NCBI Taxonomy" id="645887"/>
    <lineage>
        <taxon>Bacteria</taxon>
        <taxon>Bacillati</taxon>
        <taxon>Bacillota</taxon>
        <taxon>Clostridia</taxon>
        <taxon>Eubacteriales</taxon>
        <taxon>Eubacteriaceae</taxon>
        <taxon>Alkalibaculum</taxon>
    </lineage>
</organism>
<accession>A0A366I2B8</accession>
<keyword evidence="1" id="KW-0479">Metal-binding</keyword>
<dbReference type="Proteomes" id="UP000253490">
    <property type="component" value="Unassembled WGS sequence"/>
</dbReference>
<dbReference type="GO" id="GO:0046653">
    <property type="term" value="P:tetrahydrofolate metabolic process"/>
    <property type="evidence" value="ECO:0007669"/>
    <property type="project" value="TreeGrafter"/>
</dbReference>
<evidence type="ECO:0000313" key="6">
    <source>
        <dbReference type="Proteomes" id="UP000253490"/>
    </source>
</evidence>
<evidence type="ECO:0000259" key="3">
    <source>
        <dbReference type="PROSITE" id="PS51332"/>
    </source>
</evidence>
<evidence type="ECO:0000256" key="2">
    <source>
        <dbReference type="ARBA" id="ARBA00023285"/>
    </source>
</evidence>
<dbReference type="Gene3D" id="1.10.1240.10">
    <property type="entry name" value="Methionine synthase domain"/>
    <property type="match status" value="1"/>
</dbReference>
<dbReference type="InterPro" id="IPR003759">
    <property type="entry name" value="Cbl-bd_cap"/>
</dbReference>
<dbReference type="SMART" id="SM01018">
    <property type="entry name" value="B12-binding_2"/>
    <property type="match status" value="1"/>
</dbReference>
<dbReference type="SUPFAM" id="SSF52242">
    <property type="entry name" value="Cobalamin (vitamin B12)-binding domain"/>
    <property type="match status" value="1"/>
</dbReference>
<dbReference type="InterPro" id="IPR050554">
    <property type="entry name" value="Met_Synthase/Corrinoid"/>
</dbReference>
<dbReference type="InterPro" id="IPR036594">
    <property type="entry name" value="Meth_synthase_dom"/>
</dbReference>
<reference evidence="5 6" key="1">
    <citation type="submission" date="2018-06" db="EMBL/GenBank/DDBJ databases">
        <title>Genomic Encyclopedia of Type Strains, Phase IV (KMG-IV): sequencing the most valuable type-strain genomes for metagenomic binning, comparative biology and taxonomic classification.</title>
        <authorList>
            <person name="Goeker M."/>
        </authorList>
    </citation>
    <scope>NUCLEOTIDE SEQUENCE [LARGE SCALE GENOMIC DNA]</scope>
    <source>
        <strain evidence="5 6">DSM 22112</strain>
    </source>
</reference>
<feature type="domain" description="B12-binding N-terminal" evidence="4">
    <location>
        <begin position="1"/>
        <end position="87"/>
    </location>
</feature>